<dbReference type="EMBL" id="JAPQKS010000005">
    <property type="protein sequence ID" value="KAJ5225129.1"/>
    <property type="molecule type" value="Genomic_DNA"/>
</dbReference>
<protein>
    <submittedName>
        <fullName evidence="1">Uncharacterized protein</fullName>
    </submittedName>
</protein>
<sequence>MVCRSSVRKNNLTTRIEEEGFRAVIPCERCVRLKRVCFRAECSDKCLGCIAGGGRAKCVMSKPTYSDAEWRKLVKMQQEIAAQRKESVSSSYAP</sequence>
<dbReference type="RefSeq" id="XP_058328540.1">
    <property type="nucleotide sequence ID" value="XM_058475650.1"/>
</dbReference>
<comment type="caution">
    <text evidence="1">The sequence shown here is derived from an EMBL/GenBank/DDBJ whole genome shotgun (WGS) entry which is preliminary data.</text>
</comment>
<organism evidence="1 2">
    <name type="scientific">Penicillium chermesinum</name>
    <dbReference type="NCBI Taxonomy" id="63820"/>
    <lineage>
        <taxon>Eukaryota</taxon>
        <taxon>Fungi</taxon>
        <taxon>Dikarya</taxon>
        <taxon>Ascomycota</taxon>
        <taxon>Pezizomycotina</taxon>
        <taxon>Eurotiomycetes</taxon>
        <taxon>Eurotiomycetidae</taxon>
        <taxon>Eurotiales</taxon>
        <taxon>Aspergillaceae</taxon>
        <taxon>Penicillium</taxon>
    </lineage>
</organism>
<reference evidence="1" key="1">
    <citation type="submission" date="2022-11" db="EMBL/GenBank/DDBJ databases">
        <authorList>
            <person name="Petersen C."/>
        </authorList>
    </citation>
    <scope>NUCLEOTIDE SEQUENCE</scope>
    <source>
        <strain evidence="1">IBT 19713</strain>
    </source>
</reference>
<dbReference type="GeneID" id="83202953"/>
<dbReference type="Proteomes" id="UP001150941">
    <property type="component" value="Unassembled WGS sequence"/>
</dbReference>
<accession>A0A9W9NUW0</accession>
<evidence type="ECO:0000313" key="1">
    <source>
        <dbReference type="EMBL" id="KAJ5225129.1"/>
    </source>
</evidence>
<keyword evidence="2" id="KW-1185">Reference proteome</keyword>
<reference evidence="1" key="2">
    <citation type="journal article" date="2023" name="IMA Fungus">
        <title>Comparative genomic study of the Penicillium genus elucidates a diverse pangenome and 15 lateral gene transfer events.</title>
        <authorList>
            <person name="Petersen C."/>
            <person name="Sorensen T."/>
            <person name="Nielsen M.R."/>
            <person name="Sondergaard T.E."/>
            <person name="Sorensen J.L."/>
            <person name="Fitzpatrick D.A."/>
            <person name="Frisvad J.C."/>
            <person name="Nielsen K.L."/>
        </authorList>
    </citation>
    <scope>NUCLEOTIDE SEQUENCE</scope>
    <source>
        <strain evidence="1">IBT 19713</strain>
    </source>
</reference>
<gene>
    <name evidence="1" type="ORF">N7468_006354</name>
</gene>
<dbReference type="AlphaFoldDB" id="A0A9W9NUW0"/>
<dbReference type="OrthoDB" id="4353734at2759"/>
<evidence type="ECO:0000313" key="2">
    <source>
        <dbReference type="Proteomes" id="UP001150941"/>
    </source>
</evidence>
<name>A0A9W9NUW0_9EURO</name>
<proteinExistence type="predicted"/>